<organism evidence="1 2">
    <name type="scientific">Triparma laevis f. longispina</name>
    <dbReference type="NCBI Taxonomy" id="1714387"/>
    <lineage>
        <taxon>Eukaryota</taxon>
        <taxon>Sar</taxon>
        <taxon>Stramenopiles</taxon>
        <taxon>Ochrophyta</taxon>
        <taxon>Bolidophyceae</taxon>
        <taxon>Parmales</taxon>
        <taxon>Triparmaceae</taxon>
        <taxon>Triparma</taxon>
    </lineage>
</organism>
<dbReference type="EMBL" id="BRXW01000358">
    <property type="protein sequence ID" value="GMH47563.1"/>
    <property type="molecule type" value="Genomic_DNA"/>
</dbReference>
<comment type="caution">
    <text evidence="1">The sequence shown here is derived from an EMBL/GenBank/DDBJ whole genome shotgun (WGS) entry which is preliminary data.</text>
</comment>
<reference evidence="2" key="1">
    <citation type="journal article" date="2023" name="Commun. Biol.">
        <title>Genome analysis of Parmales, the sister group of diatoms, reveals the evolutionary specialization of diatoms from phago-mixotrophs to photoautotrophs.</title>
        <authorList>
            <person name="Ban H."/>
            <person name="Sato S."/>
            <person name="Yoshikawa S."/>
            <person name="Yamada K."/>
            <person name="Nakamura Y."/>
            <person name="Ichinomiya M."/>
            <person name="Sato N."/>
            <person name="Blanc-Mathieu R."/>
            <person name="Endo H."/>
            <person name="Kuwata A."/>
            <person name="Ogata H."/>
        </authorList>
    </citation>
    <scope>NUCLEOTIDE SEQUENCE [LARGE SCALE GENOMIC DNA]</scope>
    <source>
        <strain evidence="2">NIES 3700</strain>
    </source>
</reference>
<evidence type="ECO:0000313" key="1">
    <source>
        <dbReference type="EMBL" id="GMH47563.1"/>
    </source>
</evidence>
<protein>
    <submittedName>
        <fullName evidence="1">Uncharacterized protein</fullName>
    </submittedName>
</protein>
<name>A0A9W7DQZ8_9STRA</name>
<sequence>MATKPFRAHIWIIPQSDDRFEVRMPGWFALSYRCLGGGPTRIFTRAQGTDNIFQCTTTKYEIQQTFTIVKLSADKPHVESENIINIEGKVYVRGLQSPG</sequence>
<dbReference type="Proteomes" id="UP001165122">
    <property type="component" value="Unassembled WGS sequence"/>
</dbReference>
<dbReference type="AlphaFoldDB" id="A0A9W7DQZ8"/>
<accession>A0A9W7DQZ8</accession>
<gene>
    <name evidence="1" type="ORF">TrLO_g8195</name>
</gene>
<evidence type="ECO:0000313" key="2">
    <source>
        <dbReference type="Proteomes" id="UP001165122"/>
    </source>
</evidence>
<keyword evidence="2" id="KW-1185">Reference proteome</keyword>
<proteinExistence type="predicted"/>